<dbReference type="InterPro" id="IPR004840">
    <property type="entry name" value="Amino_acid_permease_CS"/>
</dbReference>
<evidence type="ECO:0000313" key="10">
    <source>
        <dbReference type="Proteomes" id="UP001225605"/>
    </source>
</evidence>
<feature type="transmembrane region" description="Helical" evidence="7">
    <location>
        <begin position="153"/>
        <end position="174"/>
    </location>
</feature>
<keyword evidence="5 7" id="KW-1133">Transmembrane helix</keyword>
<feature type="transmembrane region" description="Helical" evidence="7">
    <location>
        <begin position="389"/>
        <end position="414"/>
    </location>
</feature>
<dbReference type="EMBL" id="NSDM01000010">
    <property type="protein sequence ID" value="MDQ2586867.1"/>
    <property type="molecule type" value="Genomic_DNA"/>
</dbReference>
<proteinExistence type="predicted"/>
<feature type="transmembrane region" description="Helical" evidence="7">
    <location>
        <begin position="362"/>
        <end position="383"/>
    </location>
</feature>
<evidence type="ECO:0000256" key="5">
    <source>
        <dbReference type="ARBA" id="ARBA00022989"/>
    </source>
</evidence>
<keyword evidence="6 7" id="KW-0472">Membrane</keyword>
<evidence type="ECO:0000256" key="1">
    <source>
        <dbReference type="ARBA" id="ARBA00004141"/>
    </source>
</evidence>
<name>A0ABU0X402_9PSEU</name>
<feature type="transmembrane region" description="Helical" evidence="7">
    <location>
        <begin position="72"/>
        <end position="92"/>
    </location>
</feature>
<sequence length="501" mass="51900">MAPPRRCRHCLAARARSARGRTSTGDAVADDTSGGLLRQLSGRQIGMISLGGTIGTGLFLGSSLAISTAGPAVVLVYLVGALAAVAVAYAVAEMVVVHPDAGGFGAVAARYAGPLTGYVQRWCYWATQVITVGGEVVAAGLYVRYWWPQVPLWSAVCLFSLVILAVNVAAVRLFGEVEYWLAMIKVTALVVFLVLGVLYVVFGLPGRDAVGLSAWTDHGGFAPNGLAGVVLAITVATFSYGGVESVAMTAAESRSPARDIPRAARRVVLRLALFYVLATGIIVAIVPWTEAAAVDGVAESPFVGLFATIGIPAAAGLMNLVILTAALSAANTTLYLASRTAHSLALDGYAPRRLAAVTDRGSPVNAVLASTAGLAVAAVAAALSPDTAFPVLLGIAMFSGMTAWLLIFVAHLAFRRARAGLPPSAVRLPGAPVTAVLSMLYVVLVLAASAFSAAFGPAWQVGVPFVLLVLASYPLVRARRAAREDRAARERRGVEDYTDSV</sequence>
<keyword evidence="3 7" id="KW-0812">Transmembrane</keyword>
<feature type="transmembrane region" description="Helical" evidence="7">
    <location>
        <begin position="186"/>
        <end position="205"/>
    </location>
</feature>
<evidence type="ECO:0000313" key="9">
    <source>
        <dbReference type="EMBL" id="MDQ2586867.1"/>
    </source>
</evidence>
<feature type="transmembrane region" description="Helical" evidence="7">
    <location>
        <begin position="45"/>
        <end position="66"/>
    </location>
</feature>
<accession>A0ABU0X402</accession>
<dbReference type="Proteomes" id="UP001225605">
    <property type="component" value="Unassembled WGS sequence"/>
</dbReference>
<evidence type="ECO:0000259" key="8">
    <source>
        <dbReference type="Pfam" id="PF00324"/>
    </source>
</evidence>
<organism evidence="9 10">
    <name type="scientific">Saccharothrix yanglingensis</name>
    <dbReference type="NCBI Taxonomy" id="659496"/>
    <lineage>
        <taxon>Bacteria</taxon>
        <taxon>Bacillati</taxon>
        <taxon>Actinomycetota</taxon>
        <taxon>Actinomycetes</taxon>
        <taxon>Pseudonocardiales</taxon>
        <taxon>Pseudonocardiaceae</taxon>
        <taxon>Saccharothrix</taxon>
    </lineage>
</organism>
<dbReference type="Pfam" id="PF00324">
    <property type="entry name" value="AA_permease"/>
    <property type="match status" value="1"/>
</dbReference>
<dbReference type="Gene3D" id="1.20.1740.10">
    <property type="entry name" value="Amino acid/polyamine transporter I"/>
    <property type="match status" value="1"/>
</dbReference>
<evidence type="ECO:0000256" key="6">
    <source>
        <dbReference type="ARBA" id="ARBA00023136"/>
    </source>
</evidence>
<keyword evidence="4" id="KW-0029">Amino-acid transport</keyword>
<dbReference type="PIRSF" id="PIRSF006060">
    <property type="entry name" value="AA_transporter"/>
    <property type="match status" value="1"/>
</dbReference>
<feature type="domain" description="Amino acid permease/ SLC12A" evidence="8">
    <location>
        <begin position="45"/>
        <end position="460"/>
    </location>
</feature>
<keyword evidence="10" id="KW-1185">Reference proteome</keyword>
<dbReference type="InterPro" id="IPR004841">
    <property type="entry name" value="AA-permease/SLC12A_dom"/>
</dbReference>
<dbReference type="PROSITE" id="PS00218">
    <property type="entry name" value="AMINO_ACID_PERMEASE_1"/>
    <property type="match status" value="1"/>
</dbReference>
<gene>
    <name evidence="9" type="ORF">CKY47_23325</name>
</gene>
<comment type="caution">
    <text evidence="9">The sequence shown here is derived from an EMBL/GenBank/DDBJ whole genome shotgun (WGS) entry which is preliminary data.</text>
</comment>
<dbReference type="PANTHER" id="PTHR43495:SF5">
    <property type="entry name" value="GAMMA-AMINOBUTYRIC ACID PERMEASE"/>
    <property type="match status" value="1"/>
</dbReference>
<evidence type="ECO:0000256" key="7">
    <source>
        <dbReference type="SAM" id="Phobius"/>
    </source>
</evidence>
<protein>
    <submittedName>
        <fullName evidence="9">Amino acid permease</fullName>
    </submittedName>
</protein>
<evidence type="ECO:0000256" key="3">
    <source>
        <dbReference type="ARBA" id="ARBA00022692"/>
    </source>
</evidence>
<evidence type="ECO:0000256" key="4">
    <source>
        <dbReference type="ARBA" id="ARBA00022970"/>
    </source>
</evidence>
<evidence type="ECO:0000256" key="2">
    <source>
        <dbReference type="ARBA" id="ARBA00022448"/>
    </source>
</evidence>
<feature type="transmembrane region" description="Helical" evidence="7">
    <location>
        <begin position="426"/>
        <end position="451"/>
    </location>
</feature>
<feature type="transmembrane region" description="Helical" evidence="7">
    <location>
        <begin position="225"/>
        <end position="247"/>
    </location>
</feature>
<feature type="transmembrane region" description="Helical" evidence="7">
    <location>
        <begin position="309"/>
        <end position="330"/>
    </location>
</feature>
<comment type="subcellular location">
    <subcellularLocation>
        <location evidence="1">Membrane</location>
        <topology evidence="1">Multi-pass membrane protein</topology>
    </subcellularLocation>
</comment>
<dbReference type="PANTHER" id="PTHR43495">
    <property type="entry name" value="GABA PERMEASE"/>
    <property type="match status" value="1"/>
</dbReference>
<keyword evidence="2" id="KW-0813">Transport</keyword>
<feature type="transmembrane region" description="Helical" evidence="7">
    <location>
        <begin position="457"/>
        <end position="476"/>
    </location>
</feature>
<reference evidence="9 10" key="1">
    <citation type="submission" date="2017-06" db="EMBL/GenBank/DDBJ databases">
        <title>Cultured bacterium strain Saccharothrix yanglingensis Hhs.015.</title>
        <authorList>
            <person name="Xia Y."/>
        </authorList>
    </citation>
    <scope>NUCLEOTIDE SEQUENCE [LARGE SCALE GENOMIC DNA]</scope>
    <source>
        <strain evidence="9 10">Hhs.015</strain>
    </source>
</reference>
<feature type="transmembrane region" description="Helical" evidence="7">
    <location>
        <begin position="267"/>
        <end position="289"/>
    </location>
</feature>